<keyword evidence="1" id="KW-0472">Membrane</keyword>
<gene>
    <name evidence="2" type="ORF">CTM58_06490</name>
</gene>
<comment type="caution">
    <text evidence="2">The sequence shown here is derived from an EMBL/GenBank/DDBJ whole genome shotgun (WGS) entry which is preliminary data.</text>
</comment>
<keyword evidence="1" id="KW-0812">Transmembrane</keyword>
<organism evidence="2 3">
    <name type="scientific">Prevotella intermedia</name>
    <dbReference type="NCBI Taxonomy" id="28131"/>
    <lineage>
        <taxon>Bacteria</taxon>
        <taxon>Pseudomonadati</taxon>
        <taxon>Bacteroidota</taxon>
        <taxon>Bacteroidia</taxon>
        <taxon>Bacteroidales</taxon>
        <taxon>Prevotellaceae</taxon>
        <taxon>Prevotella</taxon>
    </lineage>
</organism>
<evidence type="ECO:0000256" key="1">
    <source>
        <dbReference type="SAM" id="Phobius"/>
    </source>
</evidence>
<dbReference type="EMBL" id="PENG01000001">
    <property type="protein sequence ID" value="PJI27765.1"/>
    <property type="molecule type" value="Genomic_DNA"/>
</dbReference>
<dbReference type="Proteomes" id="UP000229884">
    <property type="component" value="Unassembled WGS sequence"/>
</dbReference>
<reference evidence="2 3" key="1">
    <citation type="submission" date="2017-11" db="EMBL/GenBank/DDBJ databases">
        <title>Genome sequencing of Prevotella intermedia KCOM 2832.</title>
        <authorList>
            <person name="Kook J.-K."/>
            <person name="Park S.-N."/>
            <person name="Lim Y.K."/>
        </authorList>
    </citation>
    <scope>NUCLEOTIDE SEQUENCE [LARGE SCALE GENOMIC DNA]</scope>
    <source>
        <strain evidence="2 3">KCOM 2832</strain>
    </source>
</reference>
<keyword evidence="1" id="KW-1133">Transmembrane helix</keyword>
<accession>A0A2M8TUZ4</accession>
<sequence length="152" mass="18119">MISEEKIVTAFWYQPFDRSEQDIIIMNGKRKEHGPIRSKVFGLLYKKSNKALNHKSPWYGYIGQYFFAKGFIIDNNEKESSFLYIAKKEENKKTSDYLMKMTNEFRRESLSFNESTKKYLENKRIAPKKWTIFSIALLIIIFIILLYICSNE</sequence>
<proteinExistence type="predicted"/>
<name>A0A2M8TUZ4_PREIN</name>
<evidence type="ECO:0000313" key="2">
    <source>
        <dbReference type="EMBL" id="PJI27765.1"/>
    </source>
</evidence>
<protein>
    <submittedName>
        <fullName evidence="2">Uncharacterized protein</fullName>
    </submittedName>
</protein>
<dbReference type="RefSeq" id="WP_100370680.1">
    <property type="nucleotide sequence ID" value="NZ_PENG01000001.1"/>
</dbReference>
<dbReference type="AlphaFoldDB" id="A0A2M8TUZ4"/>
<feature type="transmembrane region" description="Helical" evidence="1">
    <location>
        <begin position="130"/>
        <end position="148"/>
    </location>
</feature>
<evidence type="ECO:0000313" key="3">
    <source>
        <dbReference type="Proteomes" id="UP000229884"/>
    </source>
</evidence>